<accession>A0A7W3PIC5</accession>
<evidence type="ECO:0000313" key="5">
    <source>
        <dbReference type="Proteomes" id="UP000321154"/>
    </source>
</evidence>
<keyword evidence="2" id="KW-1133">Transmembrane helix</keyword>
<name>A0A7W3PIC5_9MICO</name>
<evidence type="ECO:0008006" key="7">
    <source>
        <dbReference type="Google" id="ProtNLM"/>
    </source>
</evidence>
<dbReference type="OrthoDB" id="4794414at2"/>
<dbReference type="InterPro" id="IPR019051">
    <property type="entry name" value="Trp_biosyn_TM_oprn/chp"/>
</dbReference>
<dbReference type="Proteomes" id="UP000321154">
    <property type="component" value="Unassembled WGS sequence"/>
</dbReference>
<keyword evidence="5" id="KW-1185">Reference proteome</keyword>
<reference evidence="3 5" key="1">
    <citation type="submission" date="2019-07" db="EMBL/GenBank/DDBJ databases">
        <title>Whole genome shotgun sequence of Frigoribacterium faeni NBRC 103066.</title>
        <authorList>
            <person name="Hosoyama A."/>
            <person name="Uohara A."/>
            <person name="Ohji S."/>
            <person name="Ichikawa N."/>
        </authorList>
    </citation>
    <scope>NUCLEOTIDE SEQUENCE [LARGE SCALE GENOMIC DNA]</scope>
    <source>
        <strain evidence="3 5">NBRC 103066</strain>
    </source>
</reference>
<evidence type="ECO:0000256" key="2">
    <source>
        <dbReference type="SAM" id="Phobius"/>
    </source>
</evidence>
<feature type="transmembrane region" description="Helical" evidence="2">
    <location>
        <begin position="133"/>
        <end position="159"/>
    </location>
</feature>
<gene>
    <name evidence="4" type="ORF">FB463_001087</name>
    <name evidence="3" type="ORF">FFA01_08000</name>
</gene>
<protein>
    <recommendedName>
        <fullName evidence="7">Tryptophan-associated transmembrane protein</fullName>
    </recommendedName>
</protein>
<dbReference type="Proteomes" id="UP000522688">
    <property type="component" value="Unassembled WGS sequence"/>
</dbReference>
<feature type="region of interest" description="Disordered" evidence="1">
    <location>
        <begin position="181"/>
        <end position="205"/>
    </location>
</feature>
<evidence type="ECO:0000256" key="1">
    <source>
        <dbReference type="SAM" id="MobiDB-lite"/>
    </source>
</evidence>
<comment type="caution">
    <text evidence="4">The sequence shown here is derived from an EMBL/GenBank/DDBJ whole genome shotgun (WGS) entry which is preliminary data.</text>
</comment>
<dbReference type="RefSeq" id="WP_146853235.1">
    <property type="nucleotide sequence ID" value="NZ_BAAAHR010000002.1"/>
</dbReference>
<dbReference type="AlphaFoldDB" id="A0A7W3PIC5"/>
<keyword evidence="2" id="KW-0812">Transmembrane</keyword>
<keyword evidence="2" id="KW-0472">Membrane</keyword>
<evidence type="ECO:0000313" key="6">
    <source>
        <dbReference type="Proteomes" id="UP000522688"/>
    </source>
</evidence>
<dbReference type="EMBL" id="JACGWW010000001">
    <property type="protein sequence ID" value="MBA8812863.1"/>
    <property type="molecule type" value="Genomic_DNA"/>
</dbReference>
<organism evidence="4 6">
    <name type="scientific">Frigoribacterium faeni</name>
    <dbReference type="NCBI Taxonomy" id="145483"/>
    <lineage>
        <taxon>Bacteria</taxon>
        <taxon>Bacillati</taxon>
        <taxon>Actinomycetota</taxon>
        <taxon>Actinomycetes</taxon>
        <taxon>Micrococcales</taxon>
        <taxon>Microbacteriaceae</taxon>
        <taxon>Frigoribacterium</taxon>
    </lineage>
</organism>
<dbReference type="EMBL" id="BJUV01000005">
    <property type="protein sequence ID" value="GEK82491.1"/>
    <property type="molecule type" value="Genomic_DNA"/>
</dbReference>
<reference evidence="4 6" key="2">
    <citation type="submission" date="2020-07" db="EMBL/GenBank/DDBJ databases">
        <title>Sequencing the genomes of 1000 actinobacteria strains.</title>
        <authorList>
            <person name="Klenk H.-P."/>
        </authorList>
    </citation>
    <scope>NUCLEOTIDE SEQUENCE [LARGE SCALE GENOMIC DNA]</scope>
    <source>
        <strain evidence="4 6">DSM 10309</strain>
    </source>
</reference>
<evidence type="ECO:0000313" key="4">
    <source>
        <dbReference type="EMBL" id="MBA8812863.1"/>
    </source>
</evidence>
<proteinExistence type="predicted"/>
<sequence length="205" mass="20383">MAARRIKLSTILSGILLAGLVLLAWTQPWFELVIRLPQGGTTTVTAAGDVAGGALSALSLASLALFAALTIAGRIFRIVLGVLQTFLGLSIALSAGTALADPVAASGTPITSATGVAGADSLADLVDSVTATAWPWVALVVGVAAGLLGIAVVVFSGLWPQATRKYSATRLAAADPAADPAAAWDTLSGGDDPTEEGPDGPGPSR</sequence>
<evidence type="ECO:0000313" key="3">
    <source>
        <dbReference type="EMBL" id="GEK82491.1"/>
    </source>
</evidence>
<feature type="transmembrane region" description="Helical" evidence="2">
    <location>
        <begin position="50"/>
        <end position="71"/>
    </location>
</feature>
<feature type="transmembrane region" description="Helical" evidence="2">
    <location>
        <begin position="78"/>
        <end position="100"/>
    </location>
</feature>
<dbReference type="Pfam" id="PF09534">
    <property type="entry name" value="Trp_oprn_chp"/>
    <property type="match status" value="1"/>
</dbReference>